<dbReference type="EMBL" id="BGPR01000174">
    <property type="protein sequence ID" value="GBM01846.1"/>
    <property type="molecule type" value="Genomic_DNA"/>
</dbReference>
<organism evidence="1 2">
    <name type="scientific">Araneus ventricosus</name>
    <name type="common">Orbweaver spider</name>
    <name type="synonym">Epeira ventricosa</name>
    <dbReference type="NCBI Taxonomy" id="182803"/>
    <lineage>
        <taxon>Eukaryota</taxon>
        <taxon>Metazoa</taxon>
        <taxon>Ecdysozoa</taxon>
        <taxon>Arthropoda</taxon>
        <taxon>Chelicerata</taxon>
        <taxon>Arachnida</taxon>
        <taxon>Araneae</taxon>
        <taxon>Araneomorphae</taxon>
        <taxon>Entelegynae</taxon>
        <taxon>Araneoidea</taxon>
        <taxon>Araneidae</taxon>
        <taxon>Araneus</taxon>
    </lineage>
</organism>
<sequence>MSFNLPQSALRVKLFYRRQPNAAATLCESRNRKNPSTLPLSINALKGMIQKFEETGSLAVWSSRGRKPVSKQTVTDVATVIVDSTHGTIVEAVAVSGSFIQDEVPPHTGLPVQRLLRHHFIEEVVVSRFFPLACPPISPDLTPCNLFLWGYLESKVYLGGVPNLTSLKDNISQAVLKFLVTYYVRPSRMSCTGCNVRSTRCVVTLNHIEGSSHTLEE</sequence>
<protein>
    <recommendedName>
        <fullName evidence="3">DUF4817 domain-containing protein</fullName>
    </recommendedName>
</protein>
<dbReference type="PANTHER" id="PTHR47326">
    <property type="entry name" value="TRANSPOSABLE ELEMENT TC3 TRANSPOSASE-LIKE PROTEIN"/>
    <property type="match status" value="1"/>
</dbReference>
<gene>
    <name evidence="1" type="ORF">AVEN_218967_1</name>
</gene>
<evidence type="ECO:0000313" key="2">
    <source>
        <dbReference type="Proteomes" id="UP000499080"/>
    </source>
</evidence>
<evidence type="ECO:0000313" key="1">
    <source>
        <dbReference type="EMBL" id="GBM01846.1"/>
    </source>
</evidence>
<accession>A0A4Y2CDA0</accession>
<reference evidence="1 2" key="1">
    <citation type="journal article" date="2019" name="Sci. Rep.">
        <title>Orb-weaving spider Araneus ventricosus genome elucidates the spidroin gene catalogue.</title>
        <authorList>
            <person name="Kono N."/>
            <person name="Nakamura H."/>
            <person name="Ohtoshi R."/>
            <person name="Moran D.A.P."/>
            <person name="Shinohara A."/>
            <person name="Yoshida Y."/>
            <person name="Fujiwara M."/>
            <person name="Mori M."/>
            <person name="Tomita M."/>
            <person name="Arakawa K."/>
        </authorList>
    </citation>
    <scope>NUCLEOTIDE SEQUENCE [LARGE SCALE GENOMIC DNA]</scope>
</reference>
<dbReference type="AlphaFoldDB" id="A0A4Y2CDA0"/>
<dbReference type="Gene3D" id="3.30.420.10">
    <property type="entry name" value="Ribonuclease H-like superfamily/Ribonuclease H"/>
    <property type="match status" value="1"/>
</dbReference>
<dbReference type="PANTHER" id="PTHR47326:SF1">
    <property type="entry name" value="HTH PSQ-TYPE DOMAIN-CONTAINING PROTEIN"/>
    <property type="match status" value="1"/>
</dbReference>
<keyword evidence="2" id="KW-1185">Reference proteome</keyword>
<proteinExistence type="predicted"/>
<dbReference type="Proteomes" id="UP000499080">
    <property type="component" value="Unassembled WGS sequence"/>
</dbReference>
<comment type="caution">
    <text evidence="1">The sequence shown here is derived from an EMBL/GenBank/DDBJ whole genome shotgun (WGS) entry which is preliminary data.</text>
</comment>
<evidence type="ECO:0008006" key="3">
    <source>
        <dbReference type="Google" id="ProtNLM"/>
    </source>
</evidence>
<dbReference type="GO" id="GO:0003676">
    <property type="term" value="F:nucleic acid binding"/>
    <property type="evidence" value="ECO:0007669"/>
    <property type="project" value="InterPro"/>
</dbReference>
<dbReference type="InterPro" id="IPR036397">
    <property type="entry name" value="RNaseH_sf"/>
</dbReference>
<name>A0A4Y2CDA0_ARAVE</name>